<evidence type="ECO:0000256" key="1">
    <source>
        <dbReference type="ARBA" id="ARBA00000185"/>
    </source>
</evidence>
<dbReference type="GO" id="GO:0006265">
    <property type="term" value="P:DNA topological change"/>
    <property type="evidence" value="ECO:0007669"/>
    <property type="project" value="UniProtKB-UniRule"/>
</dbReference>
<sequence length="797" mass="89012">MRQSYLDYAMSVIIGRALPEVKDGLKPVHRRILFAMNEIGNDFNKPYKKSARIVGDVIGKYHPHGDAAVYDSIVRMAQDFSLRYPLVDGQGNFGSIDGDPPAAMRYTEIRMTKLSSFLLDDIDFETVDFAPNYDGSLKEPAVLPAKFPNLLINGSSGIAVGMASNIPPHNLIEAIDATLHFMDNTGCGIEELTAIIKGPDFPTGGIIYGHSGINNYFKTGRGLVKVRAKHHFEKSKIIITEIPYQVNKSKILERIAELVKEKKIEGISDLRDESDREGLRIVIELKRDANETVIINNLFKHTQLEETFGVIFLAIVNNQPKILNIKDMISLFVDFRKEVVIKRTLFELKKAESRLHILEAFKIVAQNIDEVIELVKTSDSPSVAKERLMKRFNFSEIQARAVLDLKLEKITSLERKQIIKEYEEILDKVKKLRDLLGSEILIKNVIKEELKLIKDKFGDERKTEIVQEENEVTLTDLIPNEAMIVMITENGYIKRTKLSTFKAQHRGGKGQTGIKSKEEDFVANSFCANALESILFITNMGNAYKLNVYDIPETLKSSKGKPIVNLLNLREKELVSSVLPIANFDKDYSIFIATKNGQIIKTSLDKFANVRKGGLIAIRLKDGDEVISTQIADNALKNQLVVIATKMGKSICVGINDFRTLGRGAMGVRGIRLSKNDSVVSMDLLSSADDYLIAFTEKGYGKKTKMTEFRKQNKGGKGIIAIKTGQRNGFVVSVLKASGDNDIIIITSNGKIIRINASDLRSIGRNTMGVKLINLDENERVVSALIASGDLKEIEQK</sequence>
<dbReference type="NCBIfam" id="NF004044">
    <property type="entry name" value="PRK05561.1"/>
    <property type="match status" value="1"/>
</dbReference>
<evidence type="ECO:0000256" key="6">
    <source>
        <dbReference type="ARBA" id="ARBA00023125"/>
    </source>
</evidence>
<dbReference type="EC" id="5.6.2.2" evidence="9"/>
<evidence type="ECO:0000256" key="5">
    <source>
        <dbReference type="ARBA" id="ARBA00023029"/>
    </source>
</evidence>
<dbReference type="PANTHER" id="PTHR43493">
    <property type="entry name" value="DNA GYRASE/TOPOISOMERASE SUBUNIT A"/>
    <property type="match status" value="1"/>
</dbReference>
<dbReference type="GO" id="GO:0006261">
    <property type="term" value="P:DNA-templated DNA replication"/>
    <property type="evidence" value="ECO:0007669"/>
    <property type="project" value="UniProtKB-UniRule"/>
</dbReference>
<keyword evidence="5 9" id="KW-0799">Topoisomerase</keyword>
<dbReference type="InterPro" id="IPR002205">
    <property type="entry name" value="Topo_IIA_dom_A"/>
</dbReference>
<name>A0A519BE62_9DELT</name>
<dbReference type="InterPro" id="IPR006691">
    <property type="entry name" value="GyrA/parC_rep"/>
</dbReference>
<dbReference type="Gene3D" id="1.10.268.10">
    <property type="entry name" value="Topoisomerase, domain 3"/>
    <property type="match status" value="1"/>
</dbReference>
<organism evidence="12 13">
    <name type="scientific">Candidatus Acidulodesulfobacterium ferriphilum</name>
    <dbReference type="NCBI Taxonomy" id="2597223"/>
    <lineage>
        <taxon>Bacteria</taxon>
        <taxon>Deltaproteobacteria</taxon>
        <taxon>Candidatus Acidulodesulfobacterales</taxon>
        <taxon>Candidatus Acidulodesulfobacterium</taxon>
    </lineage>
</organism>
<feature type="active site" description="O-(5'-phospho-DNA)-tyrosine intermediate" evidence="9 10">
    <location>
        <position position="106"/>
    </location>
</feature>
<dbReference type="Gene3D" id="3.30.1360.40">
    <property type="match status" value="1"/>
</dbReference>
<proteinExistence type="inferred from homology"/>
<dbReference type="AlphaFoldDB" id="A0A519BE62"/>
<keyword evidence="3 9" id="KW-0547">Nucleotide-binding</keyword>
<evidence type="ECO:0000256" key="10">
    <source>
        <dbReference type="PROSITE-ProRule" id="PRU01384"/>
    </source>
</evidence>
<dbReference type="Gene3D" id="3.90.199.10">
    <property type="entry name" value="Topoisomerase II, domain 5"/>
    <property type="match status" value="1"/>
</dbReference>
<gene>
    <name evidence="9 12" type="primary">gyrA</name>
    <name evidence="12" type="ORF">EVJ47_03910</name>
</gene>
<dbReference type="InterPro" id="IPR035516">
    <property type="entry name" value="Gyrase/topoIV_suA_C"/>
</dbReference>
<dbReference type="InterPro" id="IPR050220">
    <property type="entry name" value="Type_II_DNA_Topoisomerases"/>
</dbReference>
<comment type="caution">
    <text evidence="12">The sequence shown here is derived from an EMBL/GenBank/DDBJ whole genome shotgun (WGS) entry which is preliminary data.</text>
</comment>
<dbReference type="SUPFAM" id="SSF56719">
    <property type="entry name" value="Type II DNA topoisomerase"/>
    <property type="match status" value="1"/>
</dbReference>
<evidence type="ECO:0000313" key="13">
    <source>
        <dbReference type="Proteomes" id="UP000320813"/>
    </source>
</evidence>
<dbReference type="InterPro" id="IPR013758">
    <property type="entry name" value="Topo_IIA_A/C_ab"/>
</dbReference>
<evidence type="ECO:0000256" key="9">
    <source>
        <dbReference type="HAMAP-Rule" id="MF_01897"/>
    </source>
</evidence>
<feature type="domain" description="Topo IIA-type catalytic" evidence="11">
    <location>
        <begin position="18"/>
        <end position="477"/>
    </location>
</feature>
<comment type="miscellaneous">
    <text evidence="9">Few gyrases are as efficient as E.coli at forming negative supercoils. Not all organisms have 2 type II topoisomerases; in organisms with a single type II topoisomerase this enzyme also has to decatenate newly replicated chromosomes.</text>
</comment>
<dbReference type="HAMAP" id="MF_01897">
    <property type="entry name" value="GyrA"/>
    <property type="match status" value="1"/>
</dbReference>
<comment type="subcellular location">
    <subcellularLocation>
        <location evidence="9">Cytoplasm</location>
    </subcellularLocation>
</comment>
<dbReference type="PROSITE" id="PS52040">
    <property type="entry name" value="TOPO_IIA"/>
    <property type="match status" value="1"/>
</dbReference>
<evidence type="ECO:0000256" key="7">
    <source>
        <dbReference type="ARBA" id="ARBA00023235"/>
    </source>
</evidence>
<evidence type="ECO:0000259" key="11">
    <source>
        <dbReference type="PROSITE" id="PS52040"/>
    </source>
</evidence>
<dbReference type="GO" id="GO:0005737">
    <property type="term" value="C:cytoplasm"/>
    <property type="evidence" value="ECO:0007669"/>
    <property type="project" value="UniProtKB-SubCell"/>
</dbReference>
<accession>A0A519BE62</accession>
<dbReference type="GO" id="GO:0005524">
    <property type="term" value="F:ATP binding"/>
    <property type="evidence" value="ECO:0007669"/>
    <property type="project" value="UniProtKB-UniRule"/>
</dbReference>
<comment type="catalytic activity">
    <reaction evidence="1 9 10">
        <text>ATP-dependent breakage, passage and rejoining of double-stranded DNA.</text>
        <dbReference type="EC" id="5.6.2.2"/>
    </reaction>
</comment>
<keyword evidence="9" id="KW-0963">Cytoplasm</keyword>
<dbReference type="Pfam" id="PF00521">
    <property type="entry name" value="DNA_topoisoIV"/>
    <property type="match status" value="1"/>
</dbReference>
<dbReference type="InterPro" id="IPR005743">
    <property type="entry name" value="GyrA"/>
</dbReference>
<dbReference type="FunFam" id="3.90.199.10:FF:000001">
    <property type="entry name" value="DNA gyrase subunit A"/>
    <property type="match status" value="1"/>
</dbReference>
<keyword evidence="4 9" id="KW-0067">ATP-binding</keyword>
<comment type="similarity">
    <text evidence="2 9">Belongs to the type II topoisomerase GyrA/ParC subunit family.</text>
</comment>
<dbReference type="CDD" id="cd00187">
    <property type="entry name" value="TOP4c"/>
    <property type="match status" value="1"/>
</dbReference>
<dbReference type="SMART" id="SM00434">
    <property type="entry name" value="TOP4c"/>
    <property type="match status" value="1"/>
</dbReference>
<dbReference type="FunFam" id="3.30.1360.40:FF:000002">
    <property type="entry name" value="DNA gyrase subunit A"/>
    <property type="match status" value="1"/>
</dbReference>
<dbReference type="SUPFAM" id="SSF101904">
    <property type="entry name" value="GyrA/ParC C-terminal domain-like"/>
    <property type="match status" value="1"/>
</dbReference>
<dbReference type="GO" id="GO:0005694">
    <property type="term" value="C:chromosome"/>
    <property type="evidence" value="ECO:0007669"/>
    <property type="project" value="InterPro"/>
</dbReference>
<keyword evidence="6 9" id="KW-0238">DNA-binding</keyword>
<evidence type="ECO:0000256" key="3">
    <source>
        <dbReference type="ARBA" id="ARBA00022741"/>
    </source>
</evidence>
<dbReference type="Pfam" id="PF03989">
    <property type="entry name" value="DNA_gyraseA_C"/>
    <property type="match status" value="6"/>
</dbReference>
<keyword evidence="7 9" id="KW-0413">Isomerase</keyword>
<feature type="short sequence motif" description="GyrA-box" evidence="9">
    <location>
        <begin position="504"/>
        <end position="510"/>
    </location>
</feature>
<dbReference type="Proteomes" id="UP000320813">
    <property type="component" value="Unassembled WGS sequence"/>
</dbReference>
<dbReference type="InterPro" id="IPR013757">
    <property type="entry name" value="Topo_IIA_A_a_sf"/>
</dbReference>
<comment type="subunit">
    <text evidence="8">Heterotetramer composed of ParC and ParE.</text>
</comment>
<evidence type="ECO:0000256" key="8">
    <source>
        <dbReference type="ARBA" id="ARBA00063644"/>
    </source>
</evidence>
<dbReference type="GO" id="GO:0009330">
    <property type="term" value="C:DNA topoisomerase type II (double strand cut, ATP-hydrolyzing) complex"/>
    <property type="evidence" value="ECO:0007669"/>
    <property type="project" value="TreeGrafter"/>
</dbReference>
<dbReference type="FunFam" id="1.10.268.10:FF:000001">
    <property type="entry name" value="DNA gyrase subunit A"/>
    <property type="match status" value="1"/>
</dbReference>
<dbReference type="GO" id="GO:0034335">
    <property type="term" value="F:DNA negative supercoiling activity"/>
    <property type="evidence" value="ECO:0007669"/>
    <property type="project" value="UniProtKB-ARBA"/>
</dbReference>
<dbReference type="FunFam" id="2.120.10.90:FF:000005">
    <property type="entry name" value="DNA topoisomerase 4 subunit A"/>
    <property type="match status" value="1"/>
</dbReference>
<dbReference type="InterPro" id="IPR013760">
    <property type="entry name" value="Topo_IIA-like_dom_sf"/>
</dbReference>
<dbReference type="Gene3D" id="2.120.10.90">
    <property type="entry name" value="DNA gyrase/topoisomerase IV, subunit A, C-terminal"/>
    <property type="match status" value="1"/>
</dbReference>
<dbReference type="NCBIfam" id="TIGR01063">
    <property type="entry name" value="gyrA"/>
    <property type="match status" value="1"/>
</dbReference>
<reference evidence="12 13" key="1">
    <citation type="submission" date="2019-01" db="EMBL/GenBank/DDBJ databases">
        <title>Insights into ecological role of a new deltaproteobacterial order Candidatus Sinidesulfobacterales (Sva0485) by metagenomics and metatranscriptomics.</title>
        <authorList>
            <person name="Tan S."/>
            <person name="Liu J."/>
            <person name="Fang Y."/>
            <person name="Hedlund B.P."/>
            <person name="Lian Z.H."/>
            <person name="Huang L.Y."/>
            <person name="Li J.T."/>
            <person name="Huang L.N."/>
            <person name="Li W.J."/>
            <person name="Jiang H.C."/>
            <person name="Dong H.L."/>
            <person name="Shu W.S."/>
        </authorList>
    </citation>
    <scope>NUCLEOTIDE SEQUENCE [LARGE SCALE GENOMIC DNA]</scope>
    <source>
        <strain evidence="12">AP3</strain>
    </source>
</reference>
<evidence type="ECO:0000256" key="4">
    <source>
        <dbReference type="ARBA" id="ARBA00022840"/>
    </source>
</evidence>
<evidence type="ECO:0000313" key="12">
    <source>
        <dbReference type="EMBL" id="RZD15559.1"/>
    </source>
</evidence>
<dbReference type="NCBIfam" id="NF004043">
    <property type="entry name" value="PRK05560.1"/>
    <property type="match status" value="1"/>
</dbReference>
<dbReference type="GO" id="GO:0003677">
    <property type="term" value="F:DNA binding"/>
    <property type="evidence" value="ECO:0007669"/>
    <property type="project" value="UniProtKB-UniRule"/>
</dbReference>
<dbReference type="PANTHER" id="PTHR43493:SF5">
    <property type="entry name" value="DNA GYRASE SUBUNIT A, CHLOROPLASTIC_MITOCHONDRIAL"/>
    <property type="match status" value="1"/>
</dbReference>
<comment type="function">
    <text evidence="9">A type II topoisomerase that negatively supercoils closed circular double-stranded (ds) DNA in an ATP-dependent manner to modulate DNA topology and maintain chromosomes in an underwound state. Negative supercoiling favors strand separation, and DNA replication, transcription, recombination and repair, all of which involve strand separation. Also able to catalyze the interconversion of other topological isomers of dsDNA rings, including catenanes and knotted rings. Type II topoisomerases break and join 2 DNA strands simultaneously in an ATP-dependent manner.</text>
</comment>
<dbReference type="EMBL" id="SGBD01000001">
    <property type="protein sequence ID" value="RZD15559.1"/>
    <property type="molecule type" value="Genomic_DNA"/>
</dbReference>
<protein>
    <recommendedName>
        <fullName evidence="9">DNA gyrase subunit A</fullName>
        <ecNumber evidence="9">5.6.2.2</ecNumber>
    </recommendedName>
</protein>
<comment type="subunit">
    <text evidence="9">Heterotetramer, composed of two GyrA and two GyrB chains. In the heterotetramer, GyrA contains the active site tyrosine that forms a transient covalent intermediate with DNA, while GyrB binds cofactors and catalyzes ATP hydrolysis.</text>
</comment>
<evidence type="ECO:0000256" key="2">
    <source>
        <dbReference type="ARBA" id="ARBA00008263"/>
    </source>
</evidence>